<dbReference type="Proteomes" id="UP000011135">
    <property type="component" value="Unassembled WGS sequence"/>
</dbReference>
<organism evidence="4 5">
    <name type="scientific">Fulvivirga imtechensis AK7</name>
    <dbReference type="NCBI Taxonomy" id="1237149"/>
    <lineage>
        <taxon>Bacteria</taxon>
        <taxon>Pseudomonadati</taxon>
        <taxon>Bacteroidota</taxon>
        <taxon>Cytophagia</taxon>
        <taxon>Cytophagales</taxon>
        <taxon>Fulvivirgaceae</taxon>
        <taxon>Fulvivirga</taxon>
    </lineage>
</organism>
<dbReference type="STRING" id="1237149.C900_03795"/>
<evidence type="ECO:0000259" key="3">
    <source>
        <dbReference type="PROSITE" id="PS01031"/>
    </source>
</evidence>
<dbReference type="InterPro" id="IPR031107">
    <property type="entry name" value="Small_HSP"/>
</dbReference>
<dbReference type="Pfam" id="PF00011">
    <property type="entry name" value="HSP20"/>
    <property type="match status" value="1"/>
</dbReference>
<dbReference type="EMBL" id="AMZN01000055">
    <property type="protein sequence ID" value="ELR70110.1"/>
    <property type="molecule type" value="Genomic_DNA"/>
</dbReference>
<keyword evidence="4" id="KW-0346">Stress response</keyword>
<sequence length="141" mass="16086">MTLVRYNPLNNFVPGTFGDFIESVLRDAPARKDIDFTPAVDILKEKDHVELQLVAPGMSKEDFKIDVDQNSLTIRGERVLSDEAKTKLQKRESNYGKFSRAFKLTDDINQEKITATYVEGILKVKLPLIEKKETKSIIEVK</sequence>
<comment type="similarity">
    <text evidence="1 2">Belongs to the small heat shock protein (HSP20) family.</text>
</comment>
<accession>L8JMQ2</accession>
<dbReference type="Gene3D" id="2.60.40.790">
    <property type="match status" value="1"/>
</dbReference>
<reference evidence="4 5" key="1">
    <citation type="submission" date="2012-12" db="EMBL/GenBank/DDBJ databases">
        <title>Genome assembly of Fulvivirga imtechensis AK7.</title>
        <authorList>
            <person name="Nupur N."/>
            <person name="Khatri I."/>
            <person name="Kumar R."/>
            <person name="Subramanian S."/>
            <person name="Pinnaka A."/>
        </authorList>
    </citation>
    <scope>NUCLEOTIDE SEQUENCE [LARGE SCALE GENOMIC DNA]</scope>
    <source>
        <strain evidence="4 5">AK7</strain>
    </source>
</reference>
<dbReference type="SUPFAM" id="SSF49764">
    <property type="entry name" value="HSP20-like chaperones"/>
    <property type="match status" value="1"/>
</dbReference>
<dbReference type="InterPro" id="IPR008978">
    <property type="entry name" value="HSP20-like_chaperone"/>
</dbReference>
<dbReference type="AlphaFoldDB" id="L8JMQ2"/>
<dbReference type="CDD" id="cd06464">
    <property type="entry name" value="ACD_sHsps-like"/>
    <property type="match status" value="1"/>
</dbReference>
<protein>
    <submittedName>
        <fullName evidence="4">Heat shock protein Hsp20</fullName>
    </submittedName>
</protein>
<evidence type="ECO:0000256" key="1">
    <source>
        <dbReference type="PROSITE-ProRule" id="PRU00285"/>
    </source>
</evidence>
<dbReference type="eggNOG" id="COG0071">
    <property type="taxonomic scope" value="Bacteria"/>
</dbReference>
<evidence type="ECO:0000313" key="5">
    <source>
        <dbReference type="Proteomes" id="UP000011135"/>
    </source>
</evidence>
<dbReference type="PROSITE" id="PS01031">
    <property type="entry name" value="SHSP"/>
    <property type="match status" value="1"/>
</dbReference>
<keyword evidence="5" id="KW-1185">Reference proteome</keyword>
<dbReference type="PANTHER" id="PTHR11527">
    <property type="entry name" value="HEAT-SHOCK PROTEIN 20 FAMILY MEMBER"/>
    <property type="match status" value="1"/>
</dbReference>
<evidence type="ECO:0000313" key="4">
    <source>
        <dbReference type="EMBL" id="ELR70110.1"/>
    </source>
</evidence>
<dbReference type="RefSeq" id="WP_009581201.1">
    <property type="nucleotide sequence ID" value="NZ_AMZN01000055.1"/>
</dbReference>
<comment type="caution">
    <text evidence="4">The sequence shown here is derived from an EMBL/GenBank/DDBJ whole genome shotgun (WGS) entry which is preliminary data.</text>
</comment>
<name>L8JMQ2_9BACT</name>
<proteinExistence type="inferred from homology"/>
<evidence type="ECO:0000256" key="2">
    <source>
        <dbReference type="RuleBase" id="RU003616"/>
    </source>
</evidence>
<feature type="domain" description="SHSP" evidence="3">
    <location>
        <begin position="31"/>
        <end position="141"/>
    </location>
</feature>
<dbReference type="InterPro" id="IPR002068">
    <property type="entry name" value="A-crystallin/Hsp20_dom"/>
</dbReference>
<dbReference type="OrthoDB" id="9814487at2"/>
<gene>
    <name evidence="4" type="ORF">C900_03795</name>
</gene>